<comment type="caution">
    <text evidence="1">The sequence shown here is derived from an EMBL/GenBank/DDBJ whole genome shotgun (WGS) entry which is preliminary data.</text>
</comment>
<organism evidence="1">
    <name type="scientific">bioreactor metagenome</name>
    <dbReference type="NCBI Taxonomy" id="1076179"/>
    <lineage>
        <taxon>unclassified sequences</taxon>
        <taxon>metagenomes</taxon>
        <taxon>ecological metagenomes</taxon>
    </lineage>
</organism>
<proteinExistence type="predicted"/>
<gene>
    <name evidence="1" type="ORF">SDC9_122263</name>
</gene>
<protein>
    <submittedName>
        <fullName evidence="1">Uncharacterized protein</fullName>
    </submittedName>
</protein>
<accession>A0A645CE96</accession>
<sequence>MCVLALQVGALAVFFYPGGRRKTGVAQPRQQHPLALADFFYMLHGGVHLAVHIGGFKRNIRFVVDRPCVVQRQCGLAHLDKTAPHKALVAKAPKNDRGVVSQQRHHVLHAVNAVGRPVRVVAGQLFGEAVGL</sequence>
<reference evidence="1" key="1">
    <citation type="submission" date="2019-08" db="EMBL/GenBank/DDBJ databases">
        <authorList>
            <person name="Kucharzyk K."/>
            <person name="Murdoch R.W."/>
            <person name="Higgins S."/>
            <person name="Loffler F."/>
        </authorList>
    </citation>
    <scope>NUCLEOTIDE SEQUENCE</scope>
</reference>
<dbReference type="AlphaFoldDB" id="A0A645CE96"/>
<dbReference type="EMBL" id="VSSQ01026516">
    <property type="protein sequence ID" value="MPM75271.1"/>
    <property type="molecule type" value="Genomic_DNA"/>
</dbReference>
<name>A0A645CE96_9ZZZZ</name>
<evidence type="ECO:0000313" key="1">
    <source>
        <dbReference type="EMBL" id="MPM75271.1"/>
    </source>
</evidence>